<dbReference type="Pfam" id="PF10591">
    <property type="entry name" value="SPARC_Ca_bdg"/>
    <property type="match status" value="1"/>
</dbReference>
<dbReference type="Gene3D" id="1.10.238.10">
    <property type="entry name" value="EF-hand"/>
    <property type="match status" value="1"/>
</dbReference>
<dbReference type="SUPFAM" id="SSF100895">
    <property type="entry name" value="Kazal-type serine protease inhibitors"/>
    <property type="match status" value="1"/>
</dbReference>
<dbReference type="GO" id="GO:0050840">
    <property type="term" value="F:extracellular matrix binding"/>
    <property type="evidence" value="ECO:0007669"/>
    <property type="project" value="TreeGrafter"/>
</dbReference>
<name>A0A915KLH1_ROMCU</name>
<dbReference type="AlphaFoldDB" id="A0A915KLH1"/>
<evidence type="ECO:0000256" key="1">
    <source>
        <dbReference type="ARBA" id="ARBA00004613"/>
    </source>
</evidence>
<evidence type="ECO:0000259" key="6">
    <source>
        <dbReference type="Pfam" id="PF10591"/>
    </source>
</evidence>
<dbReference type="PANTHER" id="PTHR13866">
    <property type="entry name" value="SPARC OSTEONECTIN"/>
    <property type="match status" value="1"/>
</dbReference>
<evidence type="ECO:0000256" key="4">
    <source>
        <dbReference type="ARBA" id="ARBA00023157"/>
    </source>
</evidence>
<dbReference type="Gene3D" id="3.30.60.30">
    <property type="match status" value="1"/>
</dbReference>
<evidence type="ECO:0000256" key="2">
    <source>
        <dbReference type="ARBA" id="ARBA00022525"/>
    </source>
</evidence>
<dbReference type="SUPFAM" id="SSF47473">
    <property type="entry name" value="EF-hand"/>
    <property type="match status" value="1"/>
</dbReference>
<keyword evidence="4" id="KW-1015">Disulfide bond</keyword>
<dbReference type="WBParaSite" id="nRc.2.0.1.t39687-RA">
    <property type="protein sequence ID" value="nRc.2.0.1.t39687-RA"/>
    <property type="gene ID" value="nRc.2.0.1.g39687"/>
</dbReference>
<accession>A0A915KLH1</accession>
<dbReference type="GO" id="GO:0005615">
    <property type="term" value="C:extracellular space"/>
    <property type="evidence" value="ECO:0007669"/>
    <property type="project" value="TreeGrafter"/>
</dbReference>
<dbReference type="InterPro" id="IPR011992">
    <property type="entry name" value="EF-hand-dom_pair"/>
</dbReference>
<evidence type="ECO:0000256" key="3">
    <source>
        <dbReference type="ARBA" id="ARBA00022729"/>
    </source>
</evidence>
<dbReference type="OMA" id="CTDELMA"/>
<dbReference type="InterPro" id="IPR036058">
    <property type="entry name" value="Kazal_dom_sf"/>
</dbReference>
<dbReference type="GO" id="GO:0005518">
    <property type="term" value="F:collagen binding"/>
    <property type="evidence" value="ECO:0007669"/>
    <property type="project" value="TreeGrafter"/>
</dbReference>
<keyword evidence="5" id="KW-0325">Glycoprotein</keyword>
<proteinExistence type="predicted"/>
<dbReference type="GO" id="GO:0005509">
    <property type="term" value="F:calcium ion binding"/>
    <property type="evidence" value="ECO:0007669"/>
    <property type="project" value="InterPro"/>
</dbReference>
<keyword evidence="2" id="KW-0964">Secreted</keyword>
<sequence>MEKFEKREKSVNLAKNPCHNHPCGWGKECNLKNGKSKAHCDCARGCPDIPTHNMNDKVCSNRNQTFDSICHLYRERCLCKRNDPMCTDFSFENLHLEYLGACKELQPCTSNHLQQFSERMVGWLFQVMKDMKKRQELHGEKWLHMLEEAEHDDHLRHVYPVVWKYCDLDRKPHDKAVTHHELIPIIAPVMPMESCIKPFLKSCDSNYDELISLEEWGACLGLNQGASKYSMILFC</sequence>
<reference evidence="8" key="1">
    <citation type="submission" date="2022-11" db="UniProtKB">
        <authorList>
            <consortium name="WormBaseParasite"/>
        </authorList>
    </citation>
    <scope>IDENTIFICATION</scope>
</reference>
<protein>
    <submittedName>
        <fullName evidence="8">SPARC</fullName>
    </submittedName>
</protein>
<keyword evidence="3" id="KW-0732">Signal</keyword>
<feature type="domain" description="SPARC/Testican calcium-binding" evidence="6">
    <location>
        <begin position="106"/>
        <end position="219"/>
    </location>
</feature>
<evidence type="ECO:0000313" key="8">
    <source>
        <dbReference type="WBParaSite" id="nRc.2.0.1.t39687-RA"/>
    </source>
</evidence>
<dbReference type="InterPro" id="IPR019577">
    <property type="entry name" value="SPARC/Testican_Ca-bd-dom"/>
</dbReference>
<dbReference type="Proteomes" id="UP000887565">
    <property type="component" value="Unplaced"/>
</dbReference>
<comment type="subcellular location">
    <subcellularLocation>
        <location evidence="1">Secreted</location>
    </subcellularLocation>
</comment>
<keyword evidence="7" id="KW-1185">Reference proteome</keyword>
<organism evidence="7 8">
    <name type="scientific">Romanomermis culicivorax</name>
    <name type="common">Nematode worm</name>
    <dbReference type="NCBI Taxonomy" id="13658"/>
    <lineage>
        <taxon>Eukaryota</taxon>
        <taxon>Metazoa</taxon>
        <taxon>Ecdysozoa</taxon>
        <taxon>Nematoda</taxon>
        <taxon>Enoplea</taxon>
        <taxon>Dorylaimia</taxon>
        <taxon>Mermithida</taxon>
        <taxon>Mermithoidea</taxon>
        <taxon>Mermithidae</taxon>
        <taxon>Romanomermis</taxon>
    </lineage>
</organism>
<evidence type="ECO:0000313" key="7">
    <source>
        <dbReference type="Proteomes" id="UP000887565"/>
    </source>
</evidence>
<dbReference type="PANTHER" id="PTHR13866:SF14">
    <property type="entry name" value="BM-40"/>
    <property type="match status" value="1"/>
</dbReference>
<evidence type="ECO:0000256" key="5">
    <source>
        <dbReference type="ARBA" id="ARBA00023180"/>
    </source>
</evidence>